<evidence type="ECO:0000313" key="3">
    <source>
        <dbReference type="WBParaSite" id="ACRNAN_scaffold1483.g23609.t1"/>
    </source>
</evidence>
<keyword evidence="1" id="KW-0812">Transmembrane</keyword>
<keyword evidence="2" id="KW-1185">Reference proteome</keyword>
<sequence>MTTLRPTPFLSTRNSIKIVYLLYFLTVLFNVSYILGALHTLLTERWIEGLSSDFGAMDVMNVLYRKKQKP</sequence>
<evidence type="ECO:0000313" key="2">
    <source>
        <dbReference type="Proteomes" id="UP000887540"/>
    </source>
</evidence>
<dbReference type="Proteomes" id="UP000887540">
    <property type="component" value="Unplaced"/>
</dbReference>
<keyword evidence="1" id="KW-0472">Membrane</keyword>
<evidence type="ECO:0000256" key="1">
    <source>
        <dbReference type="SAM" id="Phobius"/>
    </source>
</evidence>
<proteinExistence type="predicted"/>
<feature type="transmembrane region" description="Helical" evidence="1">
    <location>
        <begin position="20"/>
        <end position="42"/>
    </location>
</feature>
<name>A0A914CVK6_9BILA</name>
<dbReference type="WBParaSite" id="ACRNAN_scaffold1483.g23609.t1">
    <property type="protein sequence ID" value="ACRNAN_scaffold1483.g23609.t1"/>
    <property type="gene ID" value="ACRNAN_scaffold1483.g23609"/>
</dbReference>
<protein>
    <submittedName>
        <fullName evidence="3">Uncharacterized protein</fullName>
    </submittedName>
</protein>
<reference evidence="3" key="1">
    <citation type="submission" date="2022-11" db="UniProtKB">
        <authorList>
            <consortium name="WormBaseParasite"/>
        </authorList>
    </citation>
    <scope>IDENTIFICATION</scope>
</reference>
<keyword evidence="1" id="KW-1133">Transmembrane helix</keyword>
<organism evidence="2 3">
    <name type="scientific">Acrobeloides nanus</name>
    <dbReference type="NCBI Taxonomy" id="290746"/>
    <lineage>
        <taxon>Eukaryota</taxon>
        <taxon>Metazoa</taxon>
        <taxon>Ecdysozoa</taxon>
        <taxon>Nematoda</taxon>
        <taxon>Chromadorea</taxon>
        <taxon>Rhabditida</taxon>
        <taxon>Tylenchina</taxon>
        <taxon>Cephalobomorpha</taxon>
        <taxon>Cephaloboidea</taxon>
        <taxon>Cephalobidae</taxon>
        <taxon>Acrobeloides</taxon>
    </lineage>
</organism>
<accession>A0A914CVK6</accession>
<dbReference type="AlphaFoldDB" id="A0A914CVK6"/>